<keyword evidence="3" id="KW-0808">Transferase</keyword>
<dbReference type="SUPFAM" id="SSF64307">
    <property type="entry name" value="SirA-like"/>
    <property type="match status" value="1"/>
</dbReference>
<dbReference type="KEGG" id="plim:PHILAsVB114_03000"/>
<dbReference type="InterPro" id="IPR036868">
    <property type="entry name" value="TusA-like_sf"/>
</dbReference>
<dbReference type="AlphaFoldDB" id="A0A249LF51"/>
<organism evidence="3 4">
    <name type="scientific">Candidatus Planktophila limnetica</name>
    <dbReference type="NCBI Taxonomy" id="573600"/>
    <lineage>
        <taxon>Bacteria</taxon>
        <taxon>Bacillati</taxon>
        <taxon>Actinomycetota</taxon>
        <taxon>Actinomycetes</taxon>
        <taxon>Candidatus Nanopelagicales</taxon>
        <taxon>Candidatus Nanopelagicaceae</taxon>
        <taxon>Candidatus Planktophila</taxon>
    </lineage>
</organism>
<feature type="domain" description="UPF0033" evidence="2">
    <location>
        <begin position="4"/>
        <end position="28"/>
    </location>
</feature>
<evidence type="ECO:0000259" key="2">
    <source>
        <dbReference type="PROSITE" id="PS01148"/>
    </source>
</evidence>
<sequence>MKEIDARGLRCPQPIIELSKEVTFMQAGDQVMLHSDDPATEPDLVAWSRMTGNVFDKKSKDLFVITKLSER</sequence>
<proteinExistence type="inferred from homology"/>
<dbReference type="PROSITE" id="PS01148">
    <property type="entry name" value="UPF0033"/>
    <property type="match status" value="1"/>
</dbReference>
<evidence type="ECO:0000313" key="3">
    <source>
        <dbReference type="EMBL" id="ASY27627.1"/>
    </source>
</evidence>
<dbReference type="Proteomes" id="UP000217221">
    <property type="component" value="Chromosome"/>
</dbReference>
<accession>A0A249LF51</accession>
<gene>
    <name evidence="3" type="ORF">PHILAsVB114_03000</name>
</gene>
<dbReference type="PANTHER" id="PTHR33279:SF6">
    <property type="entry name" value="SULFUR CARRIER PROTEIN YEDF-RELATED"/>
    <property type="match status" value="1"/>
</dbReference>
<comment type="similarity">
    <text evidence="1">Belongs to the sulfur carrier protein TusA family.</text>
</comment>
<dbReference type="OrthoDB" id="8636759at2"/>
<dbReference type="RefSeq" id="WP_095697925.1">
    <property type="nucleotide sequence ID" value="NZ_CP016782.1"/>
</dbReference>
<evidence type="ECO:0000256" key="1">
    <source>
        <dbReference type="ARBA" id="ARBA00008984"/>
    </source>
</evidence>
<dbReference type="Gene3D" id="3.30.110.40">
    <property type="entry name" value="TusA-like domain"/>
    <property type="match status" value="1"/>
</dbReference>
<name>A0A249LF51_9ACTN</name>
<dbReference type="InterPro" id="IPR001455">
    <property type="entry name" value="TusA-like"/>
</dbReference>
<protein>
    <submittedName>
        <fullName evidence="3">TusA-related sulfurtransferase</fullName>
    </submittedName>
</protein>
<dbReference type="Pfam" id="PF01206">
    <property type="entry name" value="TusA"/>
    <property type="match status" value="1"/>
</dbReference>
<keyword evidence="4" id="KW-1185">Reference proteome</keyword>
<reference evidence="3 4" key="1">
    <citation type="submission" date="2016-07" db="EMBL/GenBank/DDBJ databases">
        <title>High microdiversification within the ubiquitous acI lineage of Actinobacteria.</title>
        <authorList>
            <person name="Neuenschwander S.M."/>
            <person name="Salcher M."/>
            <person name="Ghai R."/>
            <person name="Pernthaler J."/>
        </authorList>
    </citation>
    <scope>NUCLEOTIDE SEQUENCE [LARGE SCALE GENOMIC DNA]</scope>
    <source>
        <strain evidence="3">MMS-VB-114</strain>
    </source>
</reference>
<dbReference type="GO" id="GO:0016740">
    <property type="term" value="F:transferase activity"/>
    <property type="evidence" value="ECO:0007669"/>
    <property type="project" value="UniProtKB-KW"/>
</dbReference>
<dbReference type="PANTHER" id="PTHR33279">
    <property type="entry name" value="SULFUR CARRIER PROTEIN YEDF-RELATED"/>
    <property type="match status" value="1"/>
</dbReference>
<evidence type="ECO:0000313" key="4">
    <source>
        <dbReference type="Proteomes" id="UP000217221"/>
    </source>
</evidence>
<dbReference type="EMBL" id="CP016782">
    <property type="protein sequence ID" value="ASY27627.1"/>
    <property type="molecule type" value="Genomic_DNA"/>
</dbReference>